<feature type="compositionally biased region" description="Low complexity" evidence="1">
    <location>
        <begin position="381"/>
        <end position="402"/>
    </location>
</feature>
<accession>A0A6A4X0D0</accession>
<dbReference type="AlphaFoldDB" id="A0A6A4X0D0"/>
<protein>
    <submittedName>
        <fullName evidence="2">Uncharacterized protein</fullName>
    </submittedName>
</protein>
<dbReference type="InterPro" id="IPR051412">
    <property type="entry name" value="Formin_Homology_Diaphanous_sf"/>
</dbReference>
<comment type="caution">
    <text evidence="2">The sequence shown here is derived from an EMBL/GenBank/DDBJ whole genome shotgun (WGS) entry which is preliminary data.</text>
</comment>
<feature type="compositionally biased region" description="Pro residues" evidence="1">
    <location>
        <begin position="403"/>
        <end position="419"/>
    </location>
</feature>
<keyword evidence="3" id="KW-1185">Reference proteome</keyword>
<evidence type="ECO:0000313" key="3">
    <source>
        <dbReference type="Proteomes" id="UP000440578"/>
    </source>
</evidence>
<organism evidence="2 3">
    <name type="scientific">Amphibalanus amphitrite</name>
    <name type="common">Striped barnacle</name>
    <name type="synonym">Balanus amphitrite</name>
    <dbReference type="NCBI Taxonomy" id="1232801"/>
    <lineage>
        <taxon>Eukaryota</taxon>
        <taxon>Metazoa</taxon>
        <taxon>Ecdysozoa</taxon>
        <taxon>Arthropoda</taxon>
        <taxon>Crustacea</taxon>
        <taxon>Multicrustacea</taxon>
        <taxon>Cirripedia</taxon>
        <taxon>Thoracica</taxon>
        <taxon>Thoracicalcarea</taxon>
        <taxon>Balanomorpha</taxon>
        <taxon>Balanoidea</taxon>
        <taxon>Balanidae</taxon>
        <taxon>Amphibalaninae</taxon>
        <taxon>Amphibalanus</taxon>
    </lineage>
</organism>
<evidence type="ECO:0000313" key="2">
    <source>
        <dbReference type="EMBL" id="KAF0309544.1"/>
    </source>
</evidence>
<proteinExistence type="predicted"/>
<feature type="compositionally biased region" description="Pro residues" evidence="1">
    <location>
        <begin position="428"/>
        <end position="441"/>
    </location>
</feature>
<dbReference type="EMBL" id="VIIS01000390">
    <property type="protein sequence ID" value="KAF0309544.1"/>
    <property type="molecule type" value="Genomic_DNA"/>
</dbReference>
<feature type="compositionally biased region" description="Basic and acidic residues" evidence="1">
    <location>
        <begin position="142"/>
        <end position="164"/>
    </location>
</feature>
<feature type="region of interest" description="Disordered" evidence="1">
    <location>
        <begin position="381"/>
        <end position="536"/>
    </location>
</feature>
<dbReference type="Proteomes" id="UP000440578">
    <property type="component" value="Unassembled WGS sequence"/>
</dbReference>
<feature type="compositionally biased region" description="Low complexity" evidence="1">
    <location>
        <begin position="176"/>
        <end position="190"/>
    </location>
</feature>
<dbReference type="PANTHER" id="PTHR45691:SF6">
    <property type="entry name" value="PROTEIN DIAPHANOUS"/>
    <property type="match status" value="1"/>
</dbReference>
<feature type="region of interest" description="Disordered" evidence="1">
    <location>
        <begin position="31"/>
        <end position="72"/>
    </location>
</feature>
<sequence>MFNVRSLGGANFDGFDGASVPARTIIFENTNFKNSRTAPKPARSPPQPAGGEPRDVTAPQPPPAGKRAPLELPLMLDGGDEARQIQLDFTFDQELAALASRAPAPPPGVAMSRGTADLNMKIASVKKVWDTPAAPPPPRGVPSEERASSGESADRVDRDDSGLGWEERPAASLTFPAAAASPGGPDADAAVSAPGPVKPHTNPHALRPGITRNGGAPMSVSGSVVAPSPAETFAVDAMPSRRPLSQYELYAPPPLDQLSHYAYPDHSAAFGKLTGKPEPAAYQPAPLQFVQYGAPLLGQSVGSHLLGQHLLHSQQPAATGLYNGPQAAYFQGIPPPEPHLQSFGGLQSFSGLQQLRTAVAASAPWRTADAAAAVAAAAAPGAGSRSPSSAGTPSPSPAAGVQPYPPPPGTRGPARPPEAPLYQSPIRRPVPLPVGGVPPPGTAGRPNPSSAQQQKMREAALHQAQNFFRAGQQGAPVGPMPGSRPPDGVGDVGAAFAQADDGSGGDRAARAAGRYRREQARPGPGGPPPERRDQQR</sequence>
<dbReference type="GO" id="GO:0030041">
    <property type="term" value="P:actin filament polymerization"/>
    <property type="evidence" value="ECO:0007669"/>
    <property type="project" value="TreeGrafter"/>
</dbReference>
<feature type="compositionally biased region" description="Low complexity" evidence="1">
    <location>
        <begin position="214"/>
        <end position="223"/>
    </location>
</feature>
<feature type="region of interest" description="Disordered" evidence="1">
    <location>
        <begin position="176"/>
        <end position="223"/>
    </location>
</feature>
<dbReference type="PANTHER" id="PTHR45691">
    <property type="entry name" value="PROTEIN DIAPHANOUS"/>
    <property type="match status" value="1"/>
</dbReference>
<feature type="region of interest" description="Disordered" evidence="1">
    <location>
        <begin position="128"/>
        <end position="164"/>
    </location>
</feature>
<evidence type="ECO:0000256" key="1">
    <source>
        <dbReference type="SAM" id="MobiDB-lite"/>
    </source>
</evidence>
<name>A0A6A4X0D0_AMPAM</name>
<gene>
    <name evidence="2" type="ORF">FJT64_019351</name>
</gene>
<dbReference type="GO" id="GO:0005884">
    <property type="term" value="C:actin filament"/>
    <property type="evidence" value="ECO:0007669"/>
    <property type="project" value="TreeGrafter"/>
</dbReference>
<dbReference type="OrthoDB" id="1939715at2759"/>
<reference evidence="2 3" key="1">
    <citation type="submission" date="2019-07" db="EMBL/GenBank/DDBJ databases">
        <title>Draft genome assembly of a fouling barnacle, Amphibalanus amphitrite (Darwin, 1854): The first reference genome for Thecostraca.</title>
        <authorList>
            <person name="Kim W."/>
        </authorList>
    </citation>
    <scope>NUCLEOTIDE SEQUENCE [LARGE SCALE GENOMIC DNA]</scope>
    <source>
        <strain evidence="2">SNU_AA5</strain>
        <tissue evidence="2">Soma without cirri and trophi</tissue>
    </source>
</reference>